<keyword evidence="3" id="KW-1185">Reference proteome</keyword>
<evidence type="ECO:0000313" key="2">
    <source>
        <dbReference type="EMBL" id="KAK3370944.1"/>
    </source>
</evidence>
<dbReference type="AlphaFoldDB" id="A0AAE0K6E3"/>
<dbReference type="EMBL" id="JAULSN010000005">
    <property type="protein sequence ID" value="KAK3370944.1"/>
    <property type="molecule type" value="Genomic_DNA"/>
</dbReference>
<feature type="compositionally biased region" description="Basic and acidic residues" evidence="1">
    <location>
        <begin position="67"/>
        <end position="77"/>
    </location>
</feature>
<evidence type="ECO:0000256" key="1">
    <source>
        <dbReference type="SAM" id="MobiDB-lite"/>
    </source>
</evidence>
<evidence type="ECO:0000313" key="3">
    <source>
        <dbReference type="Proteomes" id="UP001287356"/>
    </source>
</evidence>
<feature type="compositionally biased region" description="Low complexity" evidence="1">
    <location>
        <begin position="54"/>
        <end position="66"/>
    </location>
</feature>
<gene>
    <name evidence="2" type="ORF">B0T24DRAFT_705615</name>
</gene>
<proteinExistence type="predicted"/>
<comment type="caution">
    <text evidence="2">The sequence shown here is derived from an EMBL/GenBank/DDBJ whole genome shotgun (WGS) entry which is preliminary data.</text>
</comment>
<feature type="region of interest" description="Disordered" evidence="1">
    <location>
        <begin position="157"/>
        <end position="183"/>
    </location>
</feature>
<feature type="compositionally biased region" description="Basic residues" evidence="1">
    <location>
        <begin position="26"/>
        <end position="41"/>
    </location>
</feature>
<name>A0AAE0K6E3_9PEZI</name>
<dbReference type="Proteomes" id="UP001287356">
    <property type="component" value="Unassembled WGS sequence"/>
</dbReference>
<feature type="compositionally biased region" description="Low complexity" evidence="1">
    <location>
        <begin position="165"/>
        <end position="183"/>
    </location>
</feature>
<organism evidence="2 3">
    <name type="scientific">Lasiosphaeria ovina</name>
    <dbReference type="NCBI Taxonomy" id="92902"/>
    <lineage>
        <taxon>Eukaryota</taxon>
        <taxon>Fungi</taxon>
        <taxon>Dikarya</taxon>
        <taxon>Ascomycota</taxon>
        <taxon>Pezizomycotina</taxon>
        <taxon>Sordariomycetes</taxon>
        <taxon>Sordariomycetidae</taxon>
        <taxon>Sordariales</taxon>
        <taxon>Lasiosphaeriaceae</taxon>
        <taxon>Lasiosphaeria</taxon>
    </lineage>
</organism>
<reference evidence="2" key="1">
    <citation type="journal article" date="2023" name="Mol. Phylogenet. Evol.">
        <title>Genome-scale phylogeny and comparative genomics of the fungal order Sordariales.</title>
        <authorList>
            <person name="Hensen N."/>
            <person name="Bonometti L."/>
            <person name="Westerberg I."/>
            <person name="Brannstrom I.O."/>
            <person name="Guillou S."/>
            <person name="Cros-Aarteil S."/>
            <person name="Calhoun S."/>
            <person name="Haridas S."/>
            <person name="Kuo A."/>
            <person name="Mondo S."/>
            <person name="Pangilinan J."/>
            <person name="Riley R."/>
            <person name="LaButti K."/>
            <person name="Andreopoulos B."/>
            <person name="Lipzen A."/>
            <person name="Chen C."/>
            <person name="Yan M."/>
            <person name="Daum C."/>
            <person name="Ng V."/>
            <person name="Clum A."/>
            <person name="Steindorff A."/>
            <person name="Ohm R.A."/>
            <person name="Martin F."/>
            <person name="Silar P."/>
            <person name="Natvig D.O."/>
            <person name="Lalanne C."/>
            <person name="Gautier V."/>
            <person name="Ament-Velasquez S.L."/>
            <person name="Kruys A."/>
            <person name="Hutchinson M.I."/>
            <person name="Powell A.J."/>
            <person name="Barry K."/>
            <person name="Miller A.N."/>
            <person name="Grigoriev I.V."/>
            <person name="Debuchy R."/>
            <person name="Gladieux P."/>
            <person name="Hiltunen Thoren M."/>
            <person name="Johannesson H."/>
        </authorList>
    </citation>
    <scope>NUCLEOTIDE SEQUENCE</scope>
    <source>
        <strain evidence="2">CBS 958.72</strain>
    </source>
</reference>
<accession>A0AAE0K6E3</accession>
<reference evidence="2" key="2">
    <citation type="submission" date="2023-06" db="EMBL/GenBank/DDBJ databases">
        <authorList>
            <consortium name="Lawrence Berkeley National Laboratory"/>
            <person name="Haridas S."/>
            <person name="Hensen N."/>
            <person name="Bonometti L."/>
            <person name="Westerberg I."/>
            <person name="Brannstrom I.O."/>
            <person name="Guillou S."/>
            <person name="Cros-Aarteil S."/>
            <person name="Calhoun S."/>
            <person name="Kuo A."/>
            <person name="Mondo S."/>
            <person name="Pangilinan J."/>
            <person name="Riley R."/>
            <person name="Labutti K."/>
            <person name="Andreopoulos B."/>
            <person name="Lipzen A."/>
            <person name="Chen C."/>
            <person name="Yanf M."/>
            <person name="Daum C."/>
            <person name="Ng V."/>
            <person name="Clum A."/>
            <person name="Steindorff A."/>
            <person name="Ohm R."/>
            <person name="Martin F."/>
            <person name="Silar P."/>
            <person name="Natvig D."/>
            <person name="Lalanne C."/>
            <person name="Gautier V."/>
            <person name="Ament-Velasquez S.L."/>
            <person name="Kruys A."/>
            <person name="Hutchinson M.I."/>
            <person name="Powell A.J."/>
            <person name="Barry K."/>
            <person name="Miller A.N."/>
            <person name="Grigoriev I.V."/>
            <person name="Debuchy R."/>
            <person name="Gladieux P."/>
            <person name="Thoren M.H."/>
            <person name="Johannesson H."/>
        </authorList>
    </citation>
    <scope>NUCLEOTIDE SEQUENCE</scope>
    <source>
        <strain evidence="2">CBS 958.72</strain>
    </source>
</reference>
<protein>
    <submittedName>
        <fullName evidence="2">Uncharacterized protein</fullName>
    </submittedName>
</protein>
<sequence>IWSRDKDIRIHISYLSYHHLIRSINHHHHHHHRHHHHHHHTTTTLRPPKIPAMSSSKKGSNSSKSSSSDKKEDGKTKKLQELYAHLTEAKTKWEAEEQNVQGLRAEHYRLLCHPTQSIYAPAKAKEIEEAEVPLGKRRRDYYKLESKYNKLFGLTSTSSASESDGAGSNSSQGAPSSQNSSNGPVQHWACCSCTSRRSGATRPTLNDITWVDDEPTSTPCRKCGHHYCGGTDFPEPDRRQCEIMWSD</sequence>
<feature type="region of interest" description="Disordered" evidence="1">
    <location>
        <begin position="26"/>
        <end position="77"/>
    </location>
</feature>
<feature type="non-terminal residue" evidence="2">
    <location>
        <position position="1"/>
    </location>
</feature>